<dbReference type="Proteomes" id="UP000831304">
    <property type="component" value="Chromosome"/>
</dbReference>
<dbReference type="InterPro" id="IPR008920">
    <property type="entry name" value="TF_FadR/GntR_C"/>
</dbReference>
<evidence type="ECO:0000256" key="3">
    <source>
        <dbReference type="ARBA" id="ARBA00023163"/>
    </source>
</evidence>
<evidence type="ECO:0000256" key="2">
    <source>
        <dbReference type="ARBA" id="ARBA00023125"/>
    </source>
</evidence>
<keyword evidence="1" id="KW-0805">Transcription regulation</keyword>
<reference evidence="4 5" key="1">
    <citation type="submission" date="2022-03" db="EMBL/GenBank/DDBJ databases">
        <title>Agromyces sp. isolated from the gut of P. brevitarsis seulensis larvae.</title>
        <authorList>
            <person name="Won M."/>
            <person name="Kwon S.-W."/>
        </authorList>
    </citation>
    <scope>NUCLEOTIDE SEQUENCE [LARGE SCALE GENOMIC DNA]</scope>
    <source>
        <strain evidence="4 5">KACC 16215</strain>
    </source>
</reference>
<evidence type="ECO:0000313" key="4">
    <source>
        <dbReference type="EMBL" id="UOE25010.1"/>
    </source>
</evidence>
<keyword evidence="2" id="KW-0238">DNA-binding</keyword>
<keyword evidence="5" id="KW-1185">Reference proteome</keyword>
<evidence type="ECO:0000313" key="5">
    <source>
        <dbReference type="Proteomes" id="UP000831304"/>
    </source>
</evidence>
<proteinExistence type="predicted"/>
<name>A0ABY4APU2_9MICO</name>
<keyword evidence="3" id="KW-0804">Transcription</keyword>
<dbReference type="EMBL" id="CP094533">
    <property type="protein sequence ID" value="UOE25010.1"/>
    <property type="molecule type" value="Genomic_DNA"/>
</dbReference>
<organism evidence="4 5">
    <name type="scientific">Agromyces soli</name>
    <dbReference type="NCBI Taxonomy" id="659012"/>
    <lineage>
        <taxon>Bacteria</taxon>
        <taxon>Bacillati</taxon>
        <taxon>Actinomycetota</taxon>
        <taxon>Actinomycetes</taxon>
        <taxon>Micrococcales</taxon>
        <taxon>Microbacteriaceae</taxon>
        <taxon>Agromyces</taxon>
    </lineage>
</organism>
<dbReference type="RefSeq" id="WP_243567921.1">
    <property type="nucleotide sequence ID" value="NZ_BAAARD010000008.1"/>
</dbReference>
<evidence type="ECO:0000256" key="1">
    <source>
        <dbReference type="ARBA" id="ARBA00023015"/>
    </source>
</evidence>
<protein>
    <submittedName>
        <fullName evidence="4">Uncharacterized protein</fullName>
    </submittedName>
</protein>
<accession>A0ABY4APU2</accession>
<sequence length="147" mass="15791">MRAHVESSSEHDHRAARLEYEVLAARQAASNRSIEQAAALREAAAAFGLVTATAPHEAADAERGFRRCLTDAAQVPLLLESLELLAERSPARPTALAAVAYAHLAVAVSDADADGAEAVVRTLHAAEQRLRRTEVLRPLRGRREPDG</sequence>
<dbReference type="Gene3D" id="1.20.120.530">
    <property type="entry name" value="GntR ligand-binding domain-like"/>
    <property type="match status" value="1"/>
</dbReference>
<gene>
    <name evidence="4" type="ORF">MTP13_11660</name>
</gene>